<gene>
    <name evidence="5" type="ORF">OTI717_LOCUS14164</name>
    <name evidence="4" type="ORF">RFH988_LOCUS12401</name>
</gene>
<dbReference type="InterPro" id="IPR000215">
    <property type="entry name" value="Serpin_fam"/>
</dbReference>
<dbReference type="EMBL" id="CAJNOO010000516">
    <property type="protein sequence ID" value="CAF0966528.1"/>
    <property type="molecule type" value="Genomic_DNA"/>
</dbReference>
<dbReference type="PROSITE" id="PS00284">
    <property type="entry name" value="SERPIN"/>
    <property type="match status" value="1"/>
</dbReference>
<dbReference type="PANTHER" id="PTHR11461:SF211">
    <property type="entry name" value="GH10112P-RELATED"/>
    <property type="match status" value="1"/>
</dbReference>
<dbReference type="SUPFAM" id="SSF56574">
    <property type="entry name" value="Serpins"/>
    <property type="match status" value="1"/>
</dbReference>
<proteinExistence type="inferred from homology"/>
<dbReference type="GO" id="GO:0005615">
    <property type="term" value="C:extracellular space"/>
    <property type="evidence" value="ECO:0007669"/>
    <property type="project" value="InterPro"/>
</dbReference>
<dbReference type="SMART" id="SM00093">
    <property type="entry name" value="SERPIN"/>
    <property type="match status" value="1"/>
</dbReference>
<dbReference type="GO" id="GO:0004867">
    <property type="term" value="F:serine-type endopeptidase inhibitor activity"/>
    <property type="evidence" value="ECO:0007669"/>
    <property type="project" value="InterPro"/>
</dbReference>
<dbReference type="CDD" id="cd00172">
    <property type="entry name" value="serpin"/>
    <property type="match status" value="1"/>
</dbReference>
<evidence type="ECO:0000313" key="6">
    <source>
        <dbReference type="Proteomes" id="UP000663882"/>
    </source>
</evidence>
<dbReference type="Proteomes" id="UP000663882">
    <property type="component" value="Unassembled WGS sequence"/>
</dbReference>
<dbReference type="PANTHER" id="PTHR11461">
    <property type="entry name" value="SERINE PROTEASE INHIBITOR, SERPIN"/>
    <property type="match status" value="1"/>
</dbReference>
<dbReference type="InterPro" id="IPR042185">
    <property type="entry name" value="Serpin_sf_2"/>
</dbReference>
<dbReference type="InterPro" id="IPR042178">
    <property type="entry name" value="Serpin_sf_1"/>
</dbReference>
<comment type="caution">
    <text evidence="4">The sequence shown here is derived from an EMBL/GenBank/DDBJ whole genome shotgun (WGS) entry which is preliminary data.</text>
</comment>
<reference evidence="4" key="1">
    <citation type="submission" date="2021-02" db="EMBL/GenBank/DDBJ databases">
        <authorList>
            <person name="Nowell W R."/>
        </authorList>
    </citation>
    <scope>NUCLEOTIDE SEQUENCE</scope>
</reference>
<evidence type="ECO:0000256" key="2">
    <source>
        <dbReference type="RuleBase" id="RU000411"/>
    </source>
</evidence>
<dbReference type="EMBL" id="CAJOAX010001559">
    <property type="protein sequence ID" value="CAF3726499.1"/>
    <property type="molecule type" value="Genomic_DNA"/>
</dbReference>
<accession>A0A814EF42</accession>
<dbReference type="InterPro" id="IPR023796">
    <property type="entry name" value="Serpin_dom"/>
</dbReference>
<evidence type="ECO:0000259" key="3">
    <source>
        <dbReference type="SMART" id="SM00093"/>
    </source>
</evidence>
<dbReference type="InterPro" id="IPR036186">
    <property type="entry name" value="Serpin_sf"/>
</dbReference>
<dbReference type="Gene3D" id="3.30.497.10">
    <property type="entry name" value="Antithrombin, subunit I, domain 2"/>
    <property type="match status" value="1"/>
</dbReference>
<dbReference type="Pfam" id="PF00079">
    <property type="entry name" value="Serpin"/>
    <property type="match status" value="1"/>
</dbReference>
<dbReference type="AlphaFoldDB" id="A0A814EF42"/>
<organism evidence="4 6">
    <name type="scientific">Rotaria sordida</name>
    <dbReference type="NCBI Taxonomy" id="392033"/>
    <lineage>
        <taxon>Eukaryota</taxon>
        <taxon>Metazoa</taxon>
        <taxon>Spiralia</taxon>
        <taxon>Gnathifera</taxon>
        <taxon>Rotifera</taxon>
        <taxon>Eurotatoria</taxon>
        <taxon>Bdelloidea</taxon>
        <taxon>Philodinida</taxon>
        <taxon>Philodinidae</taxon>
        <taxon>Rotaria</taxon>
    </lineage>
</organism>
<dbReference type="OrthoDB" id="671595at2759"/>
<dbReference type="Proteomes" id="UP000663823">
    <property type="component" value="Unassembled WGS sequence"/>
</dbReference>
<sequence length="401" mass="45722">MTSTLSSTDADFENFGHKVYLTVSRNNNNENVFLSPASIALAMAMCATGARNETLNQMLRILDASSIDQLTKTAEQIMRIFSTVNNDTQVKLKLVNRLYGQKAYELRQDYLSLVQSSFKADIKLEDFVNDSADVVKTINGWVEEQTNSLIKNLLSSNDVTRDTRLIIVNCIYFKGTWVEQFKEHLTDQNADFHETNDKISKIKLMHQKKTFRYAENNDLNVQIAHLPYESDKHGVRFVFTVILPKRDISLDIVEQKLASKPDLMRRVLSDEDTTRKELLLYLPRFKMEAKFELNDILIQLGMINAFDGSKADFTGMVSEQDDRTGLYISKVIHKAFVDVNELGSEAAAATAVIMTRCCAFIVEEEQPIEFKADRPFLFFIRETRQNIVLFSGKFASPPTTS</sequence>
<name>A0A814EF42_9BILA</name>
<evidence type="ECO:0000256" key="1">
    <source>
        <dbReference type="ARBA" id="ARBA00009500"/>
    </source>
</evidence>
<feature type="domain" description="Serpin" evidence="3">
    <location>
        <begin position="17"/>
        <end position="397"/>
    </location>
</feature>
<evidence type="ECO:0000313" key="5">
    <source>
        <dbReference type="EMBL" id="CAF3726499.1"/>
    </source>
</evidence>
<comment type="similarity">
    <text evidence="1 2">Belongs to the serpin family.</text>
</comment>
<protein>
    <recommendedName>
        <fullName evidence="3">Serpin domain-containing protein</fullName>
    </recommendedName>
</protein>
<dbReference type="Gene3D" id="2.30.39.10">
    <property type="entry name" value="Alpha-1-antitrypsin, domain 1"/>
    <property type="match status" value="1"/>
</dbReference>
<dbReference type="InterPro" id="IPR023795">
    <property type="entry name" value="Serpin_CS"/>
</dbReference>
<evidence type="ECO:0000313" key="4">
    <source>
        <dbReference type="EMBL" id="CAF0966528.1"/>
    </source>
</evidence>